<feature type="transmembrane region" description="Helical" evidence="1">
    <location>
        <begin position="39"/>
        <end position="59"/>
    </location>
</feature>
<keyword evidence="1" id="KW-0472">Membrane</keyword>
<name>A0A3B0ZET5_9ZZZZ</name>
<reference evidence="2" key="1">
    <citation type="submission" date="2018-06" db="EMBL/GenBank/DDBJ databases">
        <authorList>
            <person name="Zhirakovskaya E."/>
        </authorList>
    </citation>
    <scope>NUCLEOTIDE SEQUENCE</scope>
</reference>
<keyword evidence="1" id="KW-1133">Transmembrane helix</keyword>
<gene>
    <name evidence="2" type="ORF">MNBD_GAMMA23-200</name>
</gene>
<organism evidence="2">
    <name type="scientific">hydrothermal vent metagenome</name>
    <dbReference type="NCBI Taxonomy" id="652676"/>
    <lineage>
        <taxon>unclassified sequences</taxon>
        <taxon>metagenomes</taxon>
        <taxon>ecological metagenomes</taxon>
    </lineage>
</organism>
<evidence type="ECO:0000256" key="1">
    <source>
        <dbReference type="SAM" id="Phobius"/>
    </source>
</evidence>
<dbReference type="AlphaFoldDB" id="A0A3B0ZET5"/>
<dbReference type="EMBL" id="UOFT01000017">
    <property type="protein sequence ID" value="VAW91935.1"/>
    <property type="molecule type" value="Genomic_DNA"/>
</dbReference>
<evidence type="ECO:0000313" key="2">
    <source>
        <dbReference type="EMBL" id="VAW91935.1"/>
    </source>
</evidence>
<protein>
    <submittedName>
        <fullName evidence="2">Uncharacterized protein</fullName>
    </submittedName>
</protein>
<keyword evidence="1" id="KW-0812">Transmembrane</keyword>
<feature type="transmembrane region" description="Helical" evidence="1">
    <location>
        <begin position="6"/>
        <end position="27"/>
    </location>
</feature>
<accession>A0A3B0ZET5</accession>
<sequence>MNWVTIGSALFGIAMLVFIFPRMRHALKHSPKGTMKDWLGYLFPLGFVVLFVAFLIMSVR</sequence>
<proteinExistence type="predicted"/>